<evidence type="ECO:0000256" key="1">
    <source>
        <dbReference type="SAM" id="MobiDB-lite"/>
    </source>
</evidence>
<dbReference type="Proteomes" id="UP000275749">
    <property type="component" value="Unassembled WGS sequence"/>
</dbReference>
<evidence type="ECO:0000313" key="2">
    <source>
        <dbReference type="EMBL" id="ROR55702.1"/>
    </source>
</evidence>
<organism evidence="2 3">
    <name type="scientific">Luteococcus japonicus</name>
    <dbReference type="NCBI Taxonomy" id="33984"/>
    <lineage>
        <taxon>Bacteria</taxon>
        <taxon>Bacillati</taxon>
        <taxon>Actinomycetota</taxon>
        <taxon>Actinomycetes</taxon>
        <taxon>Propionibacteriales</taxon>
        <taxon>Propionibacteriaceae</taxon>
        <taxon>Luteococcus</taxon>
    </lineage>
</organism>
<gene>
    <name evidence="2" type="ORF">EDD41_2982</name>
</gene>
<protein>
    <submittedName>
        <fullName evidence="2">Uncharacterized protein</fullName>
    </submittedName>
</protein>
<comment type="caution">
    <text evidence="2">The sequence shown here is derived from an EMBL/GenBank/DDBJ whole genome shotgun (WGS) entry which is preliminary data.</text>
</comment>
<sequence>MNIRSEWVDARYDFWLDFYGTPWKARRQLRRELKATRIADLAAGDGPLSQRRRLRLRPEGSSGPLAQAS</sequence>
<dbReference type="RefSeq" id="WP_123576417.1">
    <property type="nucleotide sequence ID" value="NZ_RKHG01000001.1"/>
</dbReference>
<accession>A0A3N1ZZV1</accession>
<proteinExistence type="predicted"/>
<evidence type="ECO:0000313" key="3">
    <source>
        <dbReference type="Proteomes" id="UP000275749"/>
    </source>
</evidence>
<feature type="region of interest" description="Disordered" evidence="1">
    <location>
        <begin position="49"/>
        <end position="69"/>
    </location>
</feature>
<dbReference type="AlphaFoldDB" id="A0A3N1ZZV1"/>
<name>A0A3N1ZZV1_9ACTN</name>
<dbReference type="EMBL" id="RKHG01000001">
    <property type="protein sequence ID" value="ROR55702.1"/>
    <property type="molecule type" value="Genomic_DNA"/>
</dbReference>
<reference evidence="2 3" key="1">
    <citation type="submission" date="2018-11" db="EMBL/GenBank/DDBJ databases">
        <title>Sequencing the genomes of 1000 actinobacteria strains.</title>
        <authorList>
            <person name="Klenk H.-P."/>
        </authorList>
    </citation>
    <scope>NUCLEOTIDE SEQUENCE [LARGE SCALE GENOMIC DNA]</scope>
    <source>
        <strain evidence="2 3">DSM 10546</strain>
    </source>
</reference>